<reference evidence="7" key="1">
    <citation type="submission" date="2017-04" db="EMBL/GenBank/DDBJ databases">
        <authorList>
            <person name="Varghese N."/>
            <person name="Submissions S."/>
        </authorList>
    </citation>
    <scope>NUCLEOTIDE SEQUENCE [LARGE SCALE GENOMIC DNA]</scope>
    <source>
        <strain evidence="7">VKM Ac-2121</strain>
    </source>
</reference>
<dbReference type="PANTHER" id="PTHR40079">
    <property type="entry name" value="MANNAN ENDO-1,4-BETA-MANNOSIDASE E-RELATED"/>
    <property type="match status" value="1"/>
</dbReference>
<dbReference type="SUPFAM" id="SSF51445">
    <property type="entry name" value="(Trans)glycosidases"/>
    <property type="match status" value="1"/>
</dbReference>
<comment type="similarity">
    <text evidence="1 4">Belongs to the glycosyl hydrolase 26 family.</text>
</comment>
<feature type="active site" description="Nucleophile" evidence="4">
    <location>
        <position position="285"/>
    </location>
</feature>
<organism evidence="6 7">
    <name type="scientific">Rathayibacter oskolensis</name>
    <dbReference type="NCBI Taxonomy" id="1891671"/>
    <lineage>
        <taxon>Bacteria</taxon>
        <taxon>Bacillati</taxon>
        <taxon>Actinomycetota</taxon>
        <taxon>Actinomycetes</taxon>
        <taxon>Micrococcales</taxon>
        <taxon>Microbacteriaceae</taxon>
        <taxon>Rathayibacter</taxon>
    </lineage>
</organism>
<dbReference type="EMBL" id="FXBM01000002">
    <property type="protein sequence ID" value="SMH43472.1"/>
    <property type="molecule type" value="Genomic_DNA"/>
</dbReference>
<keyword evidence="7" id="KW-1185">Reference proteome</keyword>
<evidence type="ECO:0000259" key="5">
    <source>
        <dbReference type="PROSITE" id="PS51764"/>
    </source>
</evidence>
<dbReference type="GO" id="GO:0016985">
    <property type="term" value="F:mannan endo-1,4-beta-mannosidase activity"/>
    <property type="evidence" value="ECO:0007669"/>
    <property type="project" value="InterPro"/>
</dbReference>
<dbReference type="GO" id="GO:0006080">
    <property type="term" value="P:substituted mannan metabolic process"/>
    <property type="evidence" value="ECO:0007669"/>
    <property type="project" value="InterPro"/>
</dbReference>
<dbReference type="AlphaFoldDB" id="A0A1X7NYJ0"/>
<protein>
    <submittedName>
        <fullName evidence="6">Glycosyl hydrolase family 26</fullName>
    </submittedName>
</protein>
<evidence type="ECO:0000313" key="7">
    <source>
        <dbReference type="Proteomes" id="UP000193711"/>
    </source>
</evidence>
<evidence type="ECO:0000256" key="1">
    <source>
        <dbReference type="ARBA" id="ARBA00007754"/>
    </source>
</evidence>
<evidence type="ECO:0000256" key="4">
    <source>
        <dbReference type="PROSITE-ProRule" id="PRU01100"/>
    </source>
</evidence>
<dbReference type="Proteomes" id="UP000193711">
    <property type="component" value="Unassembled WGS sequence"/>
</dbReference>
<dbReference type="PROSITE" id="PS51764">
    <property type="entry name" value="GH26"/>
    <property type="match status" value="1"/>
</dbReference>
<feature type="active site" description="Proton donor" evidence="4">
    <location>
        <position position="132"/>
    </location>
</feature>
<keyword evidence="2 4" id="KW-0378">Hydrolase</keyword>
<accession>A0A1X7NYJ0</accession>
<evidence type="ECO:0000256" key="2">
    <source>
        <dbReference type="ARBA" id="ARBA00022801"/>
    </source>
</evidence>
<evidence type="ECO:0000313" key="6">
    <source>
        <dbReference type="EMBL" id="SMH43472.1"/>
    </source>
</evidence>
<dbReference type="InterPro" id="IPR000805">
    <property type="entry name" value="Glyco_hydro_26"/>
</dbReference>
<feature type="domain" description="GH26" evidence="5">
    <location>
        <begin position="15"/>
        <end position="355"/>
    </location>
</feature>
<name>A0A1X7NYJ0_9MICO</name>
<gene>
    <name evidence="6" type="ORF">SAMN06295885_2197</name>
</gene>
<dbReference type="InterPro" id="IPR022790">
    <property type="entry name" value="GH26_dom"/>
</dbReference>
<dbReference type="PANTHER" id="PTHR40079:SF4">
    <property type="entry name" value="GH26 DOMAIN-CONTAINING PROTEIN-RELATED"/>
    <property type="match status" value="1"/>
</dbReference>
<sequence>MVATTAGCTPTAKGPVAACVVRPAAQIVPEQGALFGVNLDWGSQTIEEYSRHLGQRPAVAVAFADLPFTDVEREEVRSAAAQLRVNGGTLLLTLESIDGLAAVTDAVASDIARLAASVNQTGVPVIIRFAHEMNGSWYAWGQQPAAYVEAFRRVAEAVHTEAPGTAMMWAPNNADGYPFEGGVSAAQPGTADFALLDTTRDGALSLDDDPYAPYYPGDDAVDWVGMSLYHWGSAHPWGENEMPEEGKFAAQLTGTYDGAAGDESAAPDFYETYGVEHGKPVAIPETAALVVPRGDPAGELAIKQAWWRQVLSAETAARFPNLKMINWFEWEKFEPEVRDEVSWSVVEDEQTRRAFRADLPAGLVYSDLAVRCTGAPSED</sequence>
<evidence type="ECO:0000256" key="3">
    <source>
        <dbReference type="ARBA" id="ARBA00023295"/>
    </source>
</evidence>
<proteinExistence type="inferred from homology"/>
<dbReference type="STRING" id="1891671.SAMN06295885_2197"/>
<dbReference type="Pfam" id="PF02156">
    <property type="entry name" value="Glyco_hydro_26"/>
    <property type="match status" value="1"/>
</dbReference>
<keyword evidence="3 4" id="KW-0326">Glycosidase</keyword>
<dbReference type="Gene3D" id="3.20.20.80">
    <property type="entry name" value="Glycosidases"/>
    <property type="match status" value="1"/>
</dbReference>
<dbReference type="InterPro" id="IPR017853">
    <property type="entry name" value="GH"/>
</dbReference>